<evidence type="ECO:0000313" key="5">
    <source>
        <dbReference type="Proteomes" id="UP000031620"/>
    </source>
</evidence>
<dbReference type="NCBIfam" id="NF010191">
    <property type="entry name" value="PRK13670.1"/>
    <property type="match status" value="1"/>
</dbReference>
<accession>A0A0A1GX01</accession>
<dbReference type="PANTHER" id="PTHR37825:SF1">
    <property type="entry name" value="TRNA(MET) CYTIDINE ACETATE LIGASE"/>
    <property type="match status" value="1"/>
</dbReference>
<comment type="caution">
    <text evidence="3">Lacks conserved residue(s) required for the propagation of feature annotation.</text>
</comment>
<feature type="binding site" evidence="3">
    <location>
        <position position="176"/>
    </location>
    <ligand>
        <name>ATP</name>
        <dbReference type="ChEBI" id="CHEBI:30616"/>
    </ligand>
</feature>
<dbReference type="GO" id="GO:0016879">
    <property type="term" value="F:ligase activity, forming carbon-nitrogen bonds"/>
    <property type="evidence" value="ECO:0007669"/>
    <property type="project" value="UniProtKB-UniRule"/>
</dbReference>
<sequence>MKAVGLVAEYNPLHNGHLYHLKMAKQITKADVTVAVMSGNFTQRAEPTILDKWQRTKEALSVGVDLVVELPMQYAVQPAHLFASGALSLLDSLQIDDFVFGAEHPDWDFNSLVQAENKFESTDFSKYNATYATAFNNQLIEHTGISLTEPNDILAFGYTKAKLKSKLSVNLHPVKRVGSAYHDEKIDDTSSISSASAIRKAVKNGSAGFESLVPEQTAVDLKELKDVNDWNDLYPLLRYQLIQAPLNYLAQTYQMSEGLEHRLKQAAQRASDFDAFMRLAKSKRYTYSRIQRVCLYALLQISDEQMQIKNKQLYLRILGFNHLGQEYLHQIKKTVKIPIITKVDQKSRDGQLQLDYRAGKLYEQLSGVEQDMRRRPIIV</sequence>
<dbReference type="InterPro" id="IPR014729">
    <property type="entry name" value="Rossmann-like_a/b/a_fold"/>
</dbReference>
<keyword evidence="3" id="KW-0820">tRNA-binding</keyword>
<keyword evidence="3" id="KW-0963">Cytoplasm</keyword>
<keyword evidence="2 3" id="KW-0819">tRNA processing</keyword>
<evidence type="ECO:0000256" key="3">
    <source>
        <dbReference type="HAMAP-Rule" id="MF_01539"/>
    </source>
</evidence>
<dbReference type="Pfam" id="PF05636">
    <property type="entry name" value="HIGH_NTase1"/>
    <property type="match status" value="1"/>
</dbReference>
<organism evidence="4 5">
    <name type="scientific">Paucilactobacillus hokkaidonensis JCM 18461</name>
    <dbReference type="NCBI Taxonomy" id="1291742"/>
    <lineage>
        <taxon>Bacteria</taxon>
        <taxon>Bacillati</taxon>
        <taxon>Bacillota</taxon>
        <taxon>Bacilli</taxon>
        <taxon>Lactobacillales</taxon>
        <taxon>Lactobacillaceae</taxon>
        <taxon>Paucilactobacillus</taxon>
    </lineage>
</organism>
<keyword evidence="3" id="KW-0547">Nucleotide-binding</keyword>
<dbReference type="InterPro" id="IPR008513">
    <property type="entry name" value="tRNA(Met)_cyd_acetate_ligase"/>
</dbReference>
<dbReference type="KEGG" id="lho:LOOC260_109080"/>
<dbReference type="GO" id="GO:0000049">
    <property type="term" value="F:tRNA binding"/>
    <property type="evidence" value="ECO:0007669"/>
    <property type="project" value="UniProtKB-KW"/>
</dbReference>
<feature type="binding site" evidence="3">
    <location>
        <begin position="7"/>
        <end position="20"/>
    </location>
    <ligand>
        <name>ATP</name>
        <dbReference type="ChEBI" id="CHEBI:30616"/>
    </ligand>
</feature>
<evidence type="ECO:0000256" key="1">
    <source>
        <dbReference type="ARBA" id="ARBA00022598"/>
    </source>
</evidence>
<name>A0A0A1GX01_9LACO</name>
<keyword evidence="3" id="KW-0067">ATP-binding</keyword>
<dbReference type="STRING" id="1291742.LOOC260_109080"/>
<dbReference type="GO" id="GO:0005737">
    <property type="term" value="C:cytoplasm"/>
    <property type="evidence" value="ECO:0007669"/>
    <property type="project" value="UniProtKB-SubCell"/>
</dbReference>
<gene>
    <name evidence="3" type="primary">tmcAL</name>
    <name evidence="4" type="ORF">LOOC260_109080</name>
</gene>
<dbReference type="RefSeq" id="WP_041093320.1">
    <property type="nucleotide sequence ID" value="NZ_AP014680.1"/>
</dbReference>
<comment type="similarity">
    <text evidence="3">Belongs to the TmcAL family.</text>
</comment>
<dbReference type="GO" id="GO:0005524">
    <property type="term" value="F:ATP binding"/>
    <property type="evidence" value="ECO:0007669"/>
    <property type="project" value="UniProtKB-KW"/>
</dbReference>
<feature type="binding site" evidence="3">
    <location>
        <position position="151"/>
    </location>
    <ligand>
        <name>ATP</name>
        <dbReference type="ChEBI" id="CHEBI:30616"/>
    </ligand>
</feature>
<keyword evidence="3" id="KW-0694">RNA-binding</keyword>
<dbReference type="HOGENOM" id="CLU_038915_0_2_9"/>
<evidence type="ECO:0000313" key="4">
    <source>
        <dbReference type="EMBL" id="BAP85448.1"/>
    </source>
</evidence>
<dbReference type="Gene3D" id="3.40.50.620">
    <property type="entry name" value="HUPs"/>
    <property type="match status" value="1"/>
</dbReference>
<dbReference type="GO" id="GO:0006400">
    <property type="term" value="P:tRNA modification"/>
    <property type="evidence" value="ECO:0007669"/>
    <property type="project" value="UniProtKB-UniRule"/>
</dbReference>
<evidence type="ECO:0000256" key="2">
    <source>
        <dbReference type="ARBA" id="ARBA00022694"/>
    </source>
</evidence>
<reference evidence="4 5" key="1">
    <citation type="submission" date="2014-11" db="EMBL/GenBank/DDBJ databases">
        <title>Complete genome sequence and analysis of Lactobacillus hokkaidonensis LOOC260T.</title>
        <authorList>
            <person name="Tanizawa Y."/>
            <person name="Tohno M."/>
            <person name="Kaminuma E."/>
            <person name="Nakamura Y."/>
            <person name="Arita M."/>
        </authorList>
    </citation>
    <scope>NUCLEOTIDE SEQUENCE [LARGE SCALE GENOMIC DNA]</scope>
    <source>
        <strain evidence="4 5">LOOC260</strain>
    </source>
</reference>
<comment type="function">
    <text evidence="3">Catalyzes the formation of N(4)-acetylcytidine (ac(4)C) at the wobble position of elongator tRNA(Met), using acetate and ATP as substrates. First activates an acetate ion to form acetyladenylate (Ac-AMP) and then transfers the acetyl group to tRNA to form ac(4)C34.</text>
</comment>
<comment type="catalytic activity">
    <reaction evidence="3">
        <text>cytidine(34) in elongator tRNA(Met) + acetate + ATP = N(4)-acetylcytidine(34) in elongator tRNA(Met) + AMP + diphosphate</text>
        <dbReference type="Rhea" id="RHEA:58144"/>
        <dbReference type="Rhea" id="RHEA-COMP:10693"/>
        <dbReference type="Rhea" id="RHEA-COMP:10694"/>
        <dbReference type="ChEBI" id="CHEBI:30089"/>
        <dbReference type="ChEBI" id="CHEBI:30616"/>
        <dbReference type="ChEBI" id="CHEBI:33019"/>
        <dbReference type="ChEBI" id="CHEBI:74900"/>
        <dbReference type="ChEBI" id="CHEBI:82748"/>
        <dbReference type="ChEBI" id="CHEBI:456215"/>
    </reaction>
</comment>
<dbReference type="SUPFAM" id="SSF52374">
    <property type="entry name" value="Nucleotidylyl transferase"/>
    <property type="match status" value="1"/>
</dbReference>
<dbReference type="AlphaFoldDB" id="A0A0A1GX01"/>
<dbReference type="EC" id="6.3.4.-" evidence="3"/>
<proteinExistence type="inferred from homology"/>
<protein>
    <recommendedName>
        <fullName evidence="3">tRNA(Met) cytidine acetate ligase</fullName>
        <ecNumber evidence="3">6.3.4.-</ecNumber>
    </recommendedName>
</protein>
<dbReference type="Proteomes" id="UP000031620">
    <property type="component" value="Chromosome"/>
</dbReference>
<keyword evidence="1 3" id="KW-0436">Ligase</keyword>
<feature type="binding site" evidence="3">
    <location>
        <position position="101"/>
    </location>
    <ligand>
        <name>ATP</name>
        <dbReference type="ChEBI" id="CHEBI:30616"/>
    </ligand>
</feature>
<dbReference type="HAMAP" id="MF_01539">
    <property type="entry name" value="TmcAL"/>
    <property type="match status" value="1"/>
</dbReference>
<dbReference type="EMBL" id="AP014680">
    <property type="protein sequence ID" value="BAP85448.1"/>
    <property type="molecule type" value="Genomic_DNA"/>
</dbReference>
<comment type="subcellular location">
    <subcellularLocation>
        <location evidence="3">Cytoplasm</location>
    </subcellularLocation>
</comment>
<dbReference type="PANTHER" id="PTHR37825">
    <property type="entry name" value="TRNA(MET) CYTIDINE ACETATE LIGASE"/>
    <property type="match status" value="1"/>
</dbReference>